<dbReference type="AlphaFoldDB" id="A0A072NV17"/>
<evidence type="ECO:0000313" key="4">
    <source>
        <dbReference type="Proteomes" id="UP000027920"/>
    </source>
</evidence>
<dbReference type="RefSeq" id="XP_013254051.1">
    <property type="nucleotide sequence ID" value="XM_013398597.1"/>
</dbReference>
<protein>
    <recommendedName>
        <fullName evidence="5">Transcription factor domain-containing protein</fullName>
    </recommendedName>
</protein>
<dbReference type="EMBL" id="AMGV01000023">
    <property type="protein sequence ID" value="KEF51461.1"/>
    <property type="molecule type" value="Genomic_DNA"/>
</dbReference>
<dbReference type="GO" id="GO:0045944">
    <property type="term" value="P:positive regulation of transcription by RNA polymerase II"/>
    <property type="evidence" value="ECO:0007669"/>
    <property type="project" value="TreeGrafter"/>
</dbReference>
<dbReference type="OrthoDB" id="648861at2759"/>
<evidence type="ECO:0000313" key="3">
    <source>
        <dbReference type="EMBL" id="KEF51461.1"/>
    </source>
</evidence>
<keyword evidence="4" id="KW-1185">Reference proteome</keyword>
<accession>A0A072NV17</accession>
<keyword evidence="2" id="KW-0539">Nucleus</keyword>
<comment type="subcellular location">
    <subcellularLocation>
        <location evidence="1">Nucleus</location>
    </subcellularLocation>
</comment>
<organism evidence="3 4">
    <name type="scientific">Exophiala aquamarina CBS 119918</name>
    <dbReference type="NCBI Taxonomy" id="1182545"/>
    <lineage>
        <taxon>Eukaryota</taxon>
        <taxon>Fungi</taxon>
        <taxon>Dikarya</taxon>
        <taxon>Ascomycota</taxon>
        <taxon>Pezizomycotina</taxon>
        <taxon>Eurotiomycetes</taxon>
        <taxon>Chaetothyriomycetidae</taxon>
        <taxon>Chaetothyriales</taxon>
        <taxon>Herpotrichiellaceae</taxon>
        <taxon>Exophiala</taxon>
    </lineage>
</organism>
<sequence length="464" mass="52556">MGPADLFDYASFLWDDPNPLSLPDFSVGPRNLPGVSNSLEIDSRAFVSSAFGKPLQLPDAGQLIDHFKQSDPPPILAPIETPARWSFMRNHLVSMANTSQMVHQAILAFSSLQIQRQTDRLESDFSSYYTRCQEEITKCLIEHDGEVEIVGARVQHVLAALFLLSYIDLVANRTNFAHVNLRKAFMIVSNSEQETWDFAEKRIVVWIRLVDARAVSAGGEGLFLREEDENHETSRSMSPVERDAENVLFDILSQPPLRFFQKTQSFMGRISKIDLWHRSRGTVSDETEVMAIAAKIQIDNQKLYRHRHPFMDLAVNGKLEGPLLASSLAERITMISRLALANHHATFIHLHRVAYRHLPRTVEVTNAMSMIRKLTRDMLDAQGPNDSLPVNMLWPLLMWGSEEENPEERVWVLSAIRGISKSISNAGLTADVLQNVWKKQDEIGQRADIRTVMHATFDSCFAIV</sequence>
<dbReference type="HOGENOM" id="CLU_014019_1_0_1"/>
<dbReference type="PANTHER" id="PTHR37534">
    <property type="entry name" value="TRANSCRIPTIONAL ACTIVATOR PROTEIN UGA3"/>
    <property type="match status" value="1"/>
</dbReference>
<gene>
    <name evidence="3" type="ORF">A1O9_12378</name>
</gene>
<dbReference type="GeneID" id="25287272"/>
<dbReference type="GO" id="GO:0003700">
    <property type="term" value="F:DNA-binding transcription factor activity"/>
    <property type="evidence" value="ECO:0007669"/>
    <property type="project" value="TreeGrafter"/>
</dbReference>
<dbReference type="GO" id="GO:0000976">
    <property type="term" value="F:transcription cis-regulatory region binding"/>
    <property type="evidence" value="ECO:0007669"/>
    <property type="project" value="TreeGrafter"/>
</dbReference>
<reference evidence="3 4" key="1">
    <citation type="submission" date="2013-03" db="EMBL/GenBank/DDBJ databases">
        <title>The Genome Sequence of Exophiala aquamarina CBS 119918.</title>
        <authorList>
            <consortium name="The Broad Institute Genomics Platform"/>
            <person name="Cuomo C."/>
            <person name="de Hoog S."/>
            <person name="Gorbushina A."/>
            <person name="Walker B."/>
            <person name="Young S.K."/>
            <person name="Zeng Q."/>
            <person name="Gargeya S."/>
            <person name="Fitzgerald M."/>
            <person name="Haas B."/>
            <person name="Abouelleil A."/>
            <person name="Allen A.W."/>
            <person name="Alvarado L."/>
            <person name="Arachchi H.M."/>
            <person name="Berlin A.M."/>
            <person name="Chapman S.B."/>
            <person name="Gainer-Dewar J."/>
            <person name="Goldberg J."/>
            <person name="Griggs A."/>
            <person name="Gujja S."/>
            <person name="Hansen M."/>
            <person name="Howarth C."/>
            <person name="Imamovic A."/>
            <person name="Ireland A."/>
            <person name="Larimer J."/>
            <person name="McCowan C."/>
            <person name="Murphy C."/>
            <person name="Pearson M."/>
            <person name="Poon T.W."/>
            <person name="Priest M."/>
            <person name="Roberts A."/>
            <person name="Saif S."/>
            <person name="Shea T."/>
            <person name="Sisk P."/>
            <person name="Sykes S."/>
            <person name="Wortman J."/>
            <person name="Nusbaum C."/>
            <person name="Birren B."/>
        </authorList>
    </citation>
    <scope>NUCLEOTIDE SEQUENCE [LARGE SCALE GENOMIC DNA]</scope>
    <source>
        <strain evidence="3 4">CBS 119918</strain>
    </source>
</reference>
<proteinExistence type="predicted"/>
<dbReference type="PANTHER" id="PTHR37534:SF49">
    <property type="entry name" value="LYSINE BIOSYNTHESIS REGULATORY PROTEIN LYS14"/>
    <property type="match status" value="1"/>
</dbReference>
<dbReference type="InterPro" id="IPR021858">
    <property type="entry name" value="Fun_TF"/>
</dbReference>
<evidence type="ECO:0000256" key="1">
    <source>
        <dbReference type="ARBA" id="ARBA00004123"/>
    </source>
</evidence>
<dbReference type="Proteomes" id="UP000027920">
    <property type="component" value="Unassembled WGS sequence"/>
</dbReference>
<dbReference type="Pfam" id="PF11951">
    <property type="entry name" value="Fungal_trans_2"/>
    <property type="match status" value="2"/>
</dbReference>
<evidence type="ECO:0008006" key="5">
    <source>
        <dbReference type="Google" id="ProtNLM"/>
    </source>
</evidence>
<dbReference type="VEuPathDB" id="FungiDB:A1O9_12378"/>
<name>A0A072NV17_9EURO</name>
<dbReference type="STRING" id="1182545.A0A072NV17"/>
<comment type="caution">
    <text evidence="3">The sequence shown here is derived from an EMBL/GenBank/DDBJ whole genome shotgun (WGS) entry which is preliminary data.</text>
</comment>
<evidence type="ECO:0000256" key="2">
    <source>
        <dbReference type="ARBA" id="ARBA00023242"/>
    </source>
</evidence>
<dbReference type="GO" id="GO:0005634">
    <property type="term" value="C:nucleus"/>
    <property type="evidence" value="ECO:0007669"/>
    <property type="project" value="UniProtKB-SubCell"/>
</dbReference>